<protein>
    <submittedName>
        <fullName evidence="2">Peptidase M4</fullName>
    </submittedName>
</protein>
<dbReference type="Gene3D" id="3.10.450.40">
    <property type="match status" value="1"/>
</dbReference>
<accession>A0A7R6STU6</accession>
<evidence type="ECO:0000259" key="1">
    <source>
        <dbReference type="Pfam" id="PF03413"/>
    </source>
</evidence>
<dbReference type="Pfam" id="PF03413">
    <property type="entry name" value="PepSY"/>
    <property type="match status" value="1"/>
</dbReference>
<dbReference type="InterPro" id="IPR025711">
    <property type="entry name" value="PepSY"/>
</dbReference>
<reference evidence="2 3" key="1">
    <citation type="journal article" date="2008" name="Int. J. Syst. Evol. Microbiol.">
        <title>Amphritea japonica sp. nov. and Amphritea balenae sp. nov., isolated from the sediment adjacent to sperm whale carcasses off Kagoshima, Japan.</title>
        <authorList>
            <person name="Miyazaki M."/>
            <person name="Nogi Y."/>
            <person name="Fujiwara Y."/>
            <person name="Kawato M."/>
            <person name="Nagahama T."/>
            <person name="Kubokawa K."/>
            <person name="Horikoshi K."/>
        </authorList>
    </citation>
    <scope>NUCLEOTIDE SEQUENCE [LARGE SCALE GENOMIC DNA]</scope>
    <source>
        <strain evidence="2 3">ATCC BAA-1530</strain>
    </source>
</reference>
<evidence type="ECO:0000313" key="2">
    <source>
        <dbReference type="EMBL" id="BBB27075.1"/>
    </source>
</evidence>
<sequence length="91" mass="10301">MVVGMINLAHAGSDISDKQVRAWVAEGRILPFEEIYARNKDRLSGHLLDLEIEQEDGRIVYEAELLDAKGDVWELYIDAVTGEVVKEEQDD</sequence>
<keyword evidence="3" id="KW-1185">Reference proteome</keyword>
<name>A0A7R6STU6_9GAMM</name>
<evidence type="ECO:0000313" key="3">
    <source>
        <dbReference type="Proteomes" id="UP000595663"/>
    </source>
</evidence>
<dbReference type="KEGG" id="ajp:AMJAP_2486"/>
<dbReference type="EMBL" id="AP014545">
    <property type="protein sequence ID" value="BBB27075.1"/>
    <property type="molecule type" value="Genomic_DNA"/>
</dbReference>
<feature type="domain" description="PepSY" evidence="1">
    <location>
        <begin position="30"/>
        <end position="88"/>
    </location>
</feature>
<organism evidence="2 3">
    <name type="scientific">Amphritea japonica ATCC BAA-1530</name>
    <dbReference type="NCBI Taxonomy" id="1278309"/>
    <lineage>
        <taxon>Bacteria</taxon>
        <taxon>Pseudomonadati</taxon>
        <taxon>Pseudomonadota</taxon>
        <taxon>Gammaproteobacteria</taxon>
        <taxon>Oceanospirillales</taxon>
        <taxon>Oceanospirillaceae</taxon>
        <taxon>Amphritea</taxon>
    </lineage>
</organism>
<dbReference type="Proteomes" id="UP000595663">
    <property type="component" value="Chromosome"/>
</dbReference>
<dbReference type="AlphaFoldDB" id="A0A7R6STU6"/>
<proteinExistence type="predicted"/>
<gene>
    <name evidence="2" type="ORF">AMJAP_2486</name>
</gene>